<dbReference type="GO" id="GO:0005829">
    <property type="term" value="C:cytosol"/>
    <property type="evidence" value="ECO:0007669"/>
    <property type="project" value="TreeGrafter"/>
</dbReference>
<proteinExistence type="predicted"/>
<comment type="caution">
    <text evidence="8">The sequence shown here is derived from an EMBL/GenBank/DDBJ whole genome shotgun (WGS) entry which is preliminary data.</text>
</comment>
<organism evidence="8 9">
    <name type="scientific">Amnimonas aquatica</name>
    <dbReference type="NCBI Taxonomy" id="2094561"/>
    <lineage>
        <taxon>Bacteria</taxon>
        <taxon>Pseudomonadati</taxon>
        <taxon>Pseudomonadota</taxon>
        <taxon>Gammaproteobacteria</taxon>
        <taxon>Moraxellales</taxon>
        <taxon>Moraxellaceae</taxon>
        <taxon>Amnimonas</taxon>
    </lineage>
</organism>
<sequence length="131" mass="14868">MLLRLHEYFSTRNESHAAVLQQGSLRIDTVTQSASIGHLPLSLSAQGLRLLQLFLQHPGRVFSRQQLLDAVWGNYGAIEPRSVDAQIYRLRRQLEEHGQGELLESVRGQGYRLRPDVRRKDPLPGGARFSL</sequence>
<dbReference type="CDD" id="cd00383">
    <property type="entry name" value="trans_reg_C"/>
    <property type="match status" value="1"/>
</dbReference>
<dbReference type="InterPro" id="IPR039420">
    <property type="entry name" value="WalR-like"/>
</dbReference>
<keyword evidence="2" id="KW-0902">Two-component regulatory system</keyword>
<dbReference type="InterPro" id="IPR001867">
    <property type="entry name" value="OmpR/PhoB-type_DNA-bd"/>
</dbReference>
<keyword evidence="9" id="KW-1185">Reference proteome</keyword>
<dbReference type="GO" id="GO:0006355">
    <property type="term" value="P:regulation of DNA-templated transcription"/>
    <property type="evidence" value="ECO:0007669"/>
    <property type="project" value="InterPro"/>
</dbReference>
<evidence type="ECO:0000256" key="1">
    <source>
        <dbReference type="ARBA" id="ARBA00022553"/>
    </source>
</evidence>
<dbReference type="Pfam" id="PF00486">
    <property type="entry name" value="Trans_reg_C"/>
    <property type="match status" value="1"/>
</dbReference>
<dbReference type="Gene3D" id="1.10.10.10">
    <property type="entry name" value="Winged helix-like DNA-binding domain superfamily/Winged helix DNA-binding domain"/>
    <property type="match status" value="1"/>
</dbReference>
<dbReference type="PANTHER" id="PTHR48111">
    <property type="entry name" value="REGULATOR OF RPOS"/>
    <property type="match status" value="1"/>
</dbReference>
<dbReference type="InterPro" id="IPR036388">
    <property type="entry name" value="WH-like_DNA-bd_sf"/>
</dbReference>
<evidence type="ECO:0000256" key="3">
    <source>
        <dbReference type="ARBA" id="ARBA00023015"/>
    </source>
</evidence>
<keyword evidence="3" id="KW-0805">Transcription regulation</keyword>
<dbReference type="GO" id="GO:0032993">
    <property type="term" value="C:protein-DNA complex"/>
    <property type="evidence" value="ECO:0007669"/>
    <property type="project" value="TreeGrafter"/>
</dbReference>
<gene>
    <name evidence="8" type="ORF">C5O18_07630</name>
</gene>
<dbReference type="SUPFAM" id="SSF46894">
    <property type="entry name" value="C-terminal effector domain of the bipartite response regulators"/>
    <property type="match status" value="1"/>
</dbReference>
<dbReference type="Proteomes" id="UP000243900">
    <property type="component" value="Unassembled WGS sequence"/>
</dbReference>
<dbReference type="PROSITE" id="PS51755">
    <property type="entry name" value="OMPR_PHOB"/>
    <property type="match status" value="1"/>
</dbReference>
<evidence type="ECO:0000256" key="4">
    <source>
        <dbReference type="ARBA" id="ARBA00023125"/>
    </source>
</evidence>
<evidence type="ECO:0000256" key="2">
    <source>
        <dbReference type="ARBA" id="ARBA00023012"/>
    </source>
</evidence>
<reference evidence="9" key="1">
    <citation type="submission" date="2018-02" db="EMBL/GenBank/DDBJ databases">
        <title>Genome sequencing of Solimonas sp. HR-BB.</title>
        <authorList>
            <person name="Lee Y."/>
            <person name="Jeon C.O."/>
        </authorList>
    </citation>
    <scope>NUCLEOTIDE SEQUENCE [LARGE SCALE GENOMIC DNA]</scope>
    <source>
        <strain evidence="9">HR-E</strain>
    </source>
</reference>
<keyword evidence="4 6" id="KW-0238">DNA-binding</keyword>
<evidence type="ECO:0000259" key="7">
    <source>
        <dbReference type="PROSITE" id="PS51755"/>
    </source>
</evidence>
<accession>A0A2P6ARK1</accession>
<feature type="DNA-binding region" description="OmpR/PhoB-type" evidence="6">
    <location>
        <begin position="17"/>
        <end position="115"/>
    </location>
</feature>
<feature type="domain" description="OmpR/PhoB-type" evidence="7">
    <location>
        <begin position="17"/>
        <end position="115"/>
    </location>
</feature>
<dbReference type="InterPro" id="IPR016032">
    <property type="entry name" value="Sig_transdc_resp-reg_C-effctor"/>
</dbReference>
<dbReference type="EMBL" id="PTQZ01000192">
    <property type="protein sequence ID" value="PQA37075.1"/>
    <property type="molecule type" value="Genomic_DNA"/>
</dbReference>
<dbReference type="AlphaFoldDB" id="A0A2P6ARK1"/>
<dbReference type="GO" id="GO:0000976">
    <property type="term" value="F:transcription cis-regulatory region binding"/>
    <property type="evidence" value="ECO:0007669"/>
    <property type="project" value="TreeGrafter"/>
</dbReference>
<name>A0A2P6ARK1_9GAMM</name>
<dbReference type="SMART" id="SM00862">
    <property type="entry name" value="Trans_reg_C"/>
    <property type="match status" value="1"/>
</dbReference>
<keyword evidence="5" id="KW-0804">Transcription</keyword>
<keyword evidence="1" id="KW-0597">Phosphoprotein</keyword>
<protein>
    <recommendedName>
        <fullName evidence="7">OmpR/PhoB-type domain-containing protein</fullName>
    </recommendedName>
</protein>
<dbReference type="PANTHER" id="PTHR48111:SF1">
    <property type="entry name" value="TWO-COMPONENT RESPONSE REGULATOR ORR33"/>
    <property type="match status" value="1"/>
</dbReference>
<evidence type="ECO:0000256" key="6">
    <source>
        <dbReference type="PROSITE-ProRule" id="PRU01091"/>
    </source>
</evidence>
<dbReference type="GO" id="GO:0000156">
    <property type="term" value="F:phosphorelay response regulator activity"/>
    <property type="evidence" value="ECO:0007669"/>
    <property type="project" value="TreeGrafter"/>
</dbReference>
<evidence type="ECO:0000313" key="9">
    <source>
        <dbReference type="Proteomes" id="UP000243900"/>
    </source>
</evidence>
<evidence type="ECO:0000313" key="8">
    <source>
        <dbReference type="EMBL" id="PQA37075.1"/>
    </source>
</evidence>
<evidence type="ECO:0000256" key="5">
    <source>
        <dbReference type="ARBA" id="ARBA00023163"/>
    </source>
</evidence>